<dbReference type="FunFam" id="3.40.50.300:FF:002861">
    <property type="entry name" value="Cell division control protein 48 homolog E"/>
    <property type="match status" value="1"/>
</dbReference>
<reference evidence="5 6" key="1">
    <citation type="submission" date="2017-11" db="EMBL/GenBank/DDBJ databases">
        <title>Evolution of Phototrophy in the Chloroflexi Phylum Driven by Horizontal Gene Transfer.</title>
        <authorList>
            <person name="Ward L.M."/>
            <person name="Hemp J."/>
            <person name="Shih P.M."/>
            <person name="Mcglynn S.E."/>
            <person name="Fischer W."/>
        </authorList>
    </citation>
    <scope>NUCLEOTIDE SEQUENCE [LARGE SCALE GENOMIC DNA]</scope>
    <source>
        <strain evidence="5">CP1_1M</strain>
    </source>
</reference>
<dbReference type="AlphaFoldDB" id="A0A2M8PZU8"/>
<dbReference type="InterPro" id="IPR050168">
    <property type="entry name" value="AAA_ATPase_domain"/>
</dbReference>
<dbReference type="Proteomes" id="UP000228947">
    <property type="component" value="Unassembled WGS sequence"/>
</dbReference>
<organism evidence="5 6">
    <name type="scientific">Candidatus Thermofonsia Clade 1 bacterium</name>
    <dbReference type="NCBI Taxonomy" id="2364210"/>
    <lineage>
        <taxon>Bacteria</taxon>
        <taxon>Bacillati</taxon>
        <taxon>Chloroflexota</taxon>
        <taxon>Candidatus Thermofontia</taxon>
        <taxon>Candidatus Thermofonsia Clade 1</taxon>
    </lineage>
</organism>
<comment type="caution">
    <text evidence="5">The sequence shown here is derived from an EMBL/GenBank/DDBJ whole genome shotgun (WGS) entry which is preliminary data.</text>
</comment>
<keyword evidence="2 3" id="KW-0067">ATP-binding</keyword>
<dbReference type="Pfam" id="PF16450">
    <property type="entry name" value="Prot_ATP_ID_OB_C"/>
    <property type="match status" value="1"/>
</dbReference>
<dbReference type="Gene3D" id="3.40.50.300">
    <property type="entry name" value="P-loop containing nucleotide triphosphate hydrolases"/>
    <property type="match status" value="2"/>
</dbReference>
<protein>
    <recommendedName>
        <fullName evidence="4">AAA+ ATPase domain-containing protein</fullName>
    </recommendedName>
</protein>
<gene>
    <name evidence="5" type="ORF">CUN50_01420</name>
</gene>
<dbReference type="EMBL" id="PGTL01000004">
    <property type="protein sequence ID" value="PJF43074.1"/>
    <property type="molecule type" value="Genomic_DNA"/>
</dbReference>
<evidence type="ECO:0000256" key="1">
    <source>
        <dbReference type="ARBA" id="ARBA00022741"/>
    </source>
</evidence>
<dbReference type="InterPro" id="IPR003959">
    <property type="entry name" value="ATPase_AAA_core"/>
</dbReference>
<dbReference type="GO" id="GO:0016887">
    <property type="term" value="F:ATP hydrolysis activity"/>
    <property type="evidence" value="ECO:0007669"/>
    <property type="project" value="InterPro"/>
</dbReference>
<dbReference type="Gene3D" id="1.10.8.60">
    <property type="match status" value="1"/>
</dbReference>
<name>A0A2M8PZU8_9CHLR</name>
<dbReference type="Pfam" id="PF00004">
    <property type="entry name" value="AAA"/>
    <property type="match status" value="2"/>
</dbReference>
<accession>A0A2M8PZU8</accession>
<dbReference type="InterPro" id="IPR027417">
    <property type="entry name" value="P-loop_NTPase"/>
</dbReference>
<sequence length="827" mass="92167">MPTDPETLIHLLENLVKEKLRATPPPPPDERARLMELLAFVGKLSGIQRLRELLIKTQRELEEARSAPLEYGVFLGVCPPRPKRQIIDENGQPMELGNQNDLLWEMLSQVLNEAIGRAILPDERARLERLRDELHGILITQRDVIVGYNGQRLEVKLVAADVPVEQLREGQQVVLNRSRNVVGIRQDFVRGETAEVIAILSPENAARVLAAAEGTHVRLQWLSGEKFSATCDAPLAETLKRGDIVQIDASGKQVIAKIRPRLRVRVGSNEAVVEISDQLFHETVQVGDSVRVDPRLGIAFEKLPAQESGSLTLEQVPDVRYEDIGGLDEQITAIRDAIELPYVYRHLFDEFQLNRPKGILLYGPPGCGKTLIAKAVANSLTLSIREYLSRLAQLIEIYLSLRANPQDAQALAAFRQLRGAEAVPNLFEIAEELRLNNVDLDDPKASLMRINEVLRRKDGIRSYFLNVKGPELLNKYVGETESRIRKIFEDAKARATFYTPVVIFFDEMEALFRTRGSGRSSDVETTIVPQFLAEMDGVEGSENVIIIGASNRSDMIDPAILRPGRLDVKIKINRPTQEAALQIMALYLTPNLPLSDADLPQAPQSYGRNVTFKAATARHCIELFGAALPEEKREALLKAVPEKHDIRKALDPHEPQGAALRALAQADPEAQALLAELAYREQLAEALIVETLKILYSATSRLETSVRTQNGADERLVFPLRDFASGAVLMSLVSRAKKTALKRQIALSNSRVGITLSDLRAALAEEFRENAEQFVAHWMNENIGVGAVRQGDVRAVKVFLEALEEDPWGIEKRKPYRAAQPHSQPST</sequence>
<dbReference type="SMART" id="SM00382">
    <property type="entry name" value="AAA"/>
    <property type="match status" value="1"/>
</dbReference>
<feature type="domain" description="AAA+ ATPase" evidence="4">
    <location>
        <begin position="355"/>
        <end position="576"/>
    </location>
</feature>
<keyword evidence="1 3" id="KW-0547">Nucleotide-binding</keyword>
<evidence type="ECO:0000313" key="6">
    <source>
        <dbReference type="Proteomes" id="UP000228947"/>
    </source>
</evidence>
<dbReference type="Gene3D" id="2.40.50.140">
    <property type="entry name" value="Nucleic acid-binding proteins"/>
    <property type="match status" value="2"/>
</dbReference>
<evidence type="ECO:0000256" key="3">
    <source>
        <dbReference type="RuleBase" id="RU003651"/>
    </source>
</evidence>
<evidence type="ECO:0000313" key="5">
    <source>
        <dbReference type="EMBL" id="PJF43074.1"/>
    </source>
</evidence>
<dbReference type="InterPro" id="IPR003593">
    <property type="entry name" value="AAA+_ATPase"/>
</dbReference>
<evidence type="ECO:0000256" key="2">
    <source>
        <dbReference type="ARBA" id="ARBA00022840"/>
    </source>
</evidence>
<dbReference type="InterPro" id="IPR003960">
    <property type="entry name" value="ATPase_AAA_CS"/>
</dbReference>
<dbReference type="GO" id="GO:0005524">
    <property type="term" value="F:ATP binding"/>
    <property type="evidence" value="ECO:0007669"/>
    <property type="project" value="UniProtKB-KW"/>
</dbReference>
<dbReference type="PROSITE" id="PS00674">
    <property type="entry name" value="AAA"/>
    <property type="match status" value="1"/>
</dbReference>
<dbReference type="InterPro" id="IPR012340">
    <property type="entry name" value="NA-bd_OB-fold"/>
</dbReference>
<evidence type="ECO:0000259" key="4">
    <source>
        <dbReference type="SMART" id="SM00382"/>
    </source>
</evidence>
<comment type="similarity">
    <text evidence="3">Belongs to the AAA ATPase family.</text>
</comment>
<dbReference type="InterPro" id="IPR032501">
    <property type="entry name" value="Prot_ATP_ID_OB_2nd"/>
</dbReference>
<dbReference type="SUPFAM" id="SSF52540">
    <property type="entry name" value="P-loop containing nucleoside triphosphate hydrolases"/>
    <property type="match status" value="1"/>
</dbReference>
<proteinExistence type="inferred from homology"/>
<dbReference type="PANTHER" id="PTHR23077">
    <property type="entry name" value="AAA-FAMILY ATPASE"/>
    <property type="match status" value="1"/>
</dbReference>
<dbReference type="PANTHER" id="PTHR23077:SF144">
    <property type="entry name" value="PROTEASOME-ASSOCIATED ATPASE"/>
    <property type="match status" value="1"/>
</dbReference>